<dbReference type="InterPro" id="IPR001810">
    <property type="entry name" value="F-box_dom"/>
</dbReference>
<evidence type="ECO:0000256" key="1">
    <source>
        <dbReference type="SAM" id="MobiDB-lite"/>
    </source>
</evidence>
<dbReference type="PROSITE" id="PS50181">
    <property type="entry name" value="FBOX"/>
    <property type="match status" value="1"/>
</dbReference>
<feature type="region of interest" description="Disordered" evidence="1">
    <location>
        <begin position="450"/>
        <end position="473"/>
    </location>
</feature>
<dbReference type="Gene3D" id="3.40.1000.30">
    <property type="match status" value="1"/>
</dbReference>
<dbReference type="KEGG" id="csem:103382481"/>
<dbReference type="Ensembl" id="ENSCSET00000006268.1">
    <property type="protein sequence ID" value="ENSCSEP00000006199.1"/>
    <property type="gene ID" value="ENSCSEG00000003998.1"/>
</dbReference>
<dbReference type="Pfam" id="PF11566">
    <property type="entry name" value="PI31_Prot_N"/>
    <property type="match status" value="1"/>
</dbReference>
<protein>
    <submittedName>
        <fullName evidence="3">F-box protein 7</fullName>
    </submittedName>
</protein>
<dbReference type="STRING" id="244447.ENSCSEP00000006198"/>
<feature type="domain" description="F-box" evidence="2">
    <location>
        <begin position="313"/>
        <end position="359"/>
    </location>
</feature>
<proteinExistence type="predicted"/>
<dbReference type="GO" id="GO:0019901">
    <property type="term" value="F:protein kinase binding"/>
    <property type="evidence" value="ECO:0007669"/>
    <property type="project" value="InterPro"/>
</dbReference>
<organism evidence="3 4">
    <name type="scientific">Cynoglossus semilaevis</name>
    <name type="common">Tongue sole</name>
    <dbReference type="NCBI Taxonomy" id="244447"/>
    <lineage>
        <taxon>Eukaryota</taxon>
        <taxon>Metazoa</taxon>
        <taxon>Chordata</taxon>
        <taxon>Craniata</taxon>
        <taxon>Vertebrata</taxon>
        <taxon>Euteleostomi</taxon>
        <taxon>Actinopterygii</taxon>
        <taxon>Neopterygii</taxon>
        <taxon>Teleostei</taxon>
        <taxon>Neoteleostei</taxon>
        <taxon>Acanthomorphata</taxon>
        <taxon>Carangaria</taxon>
        <taxon>Pleuronectiformes</taxon>
        <taxon>Pleuronectoidei</taxon>
        <taxon>Cynoglossidae</taxon>
        <taxon>Cynoglossinae</taxon>
        <taxon>Cynoglossus</taxon>
    </lineage>
</organism>
<dbReference type="AlphaFoldDB" id="A0A3P8USL6"/>
<evidence type="ECO:0000259" key="2">
    <source>
        <dbReference type="PROSITE" id="PS50181"/>
    </source>
</evidence>
<sequence>MKLRIRIRKQTCRVELSSEEPTLGELTDHIRNNILSLSGLSEGTDFGLSLNGSESLTDTGQTLSSYGIVSGDLICVVLPESAAVATLTAPSAPAPSASNPPTMNSCCSESQQASTSGSSSSCTAAQTESMDVTPTPEGVADSQLPVSSWEPMLCSEAEDGVAPLSLELLYISAQVTSPSDAIMVAGHLLMTETGFIPQVDELKQGQMPDGWRSAGGVCKLHYTHPLCENSVATLTGVTMGPILIIHATLKMTDSVNAAFKLQLSPCSYVTNEWAGQSAATAFKDLRKLSRVFKDQLAYPLIAAARQAMALPVAFGLAALPLELLLRIVRLLDVRSVVRLSAASQQFRAATADWTLWRHLCRRDFPGLNPVPRPSSDTDWKEIYKTLYKRRAQESSVLRPGYLPMPYGFEPPGFLYDIFVPPCPPLVPGIIGGEYDMRPILPSNMLPRPRYDPINPLSGHQHRPPRDDLLGRRSLRGRSADIRRGFI</sequence>
<feature type="region of interest" description="Disordered" evidence="1">
    <location>
        <begin position="90"/>
        <end position="143"/>
    </location>
</feature>
<dbReference type="PANTHER" id="PTHR15537">
    <property type="entry name" value="F-BOX ONLY PROTEIN 7"/>
    <property type="match status" value="1"/>
</dbReference>
<accession>A0A3P8USL6</accession>
<dbReference type="Pfam" id="PF12937">
    <property type="entry name" value="F-box-like"/>
    <property type="match status" value="1"/>
</dbReference>
<reference evidence="3" key="2">
    <citation type="submission" date="2025-05" db="UniProtKB">
        <authorList>
            <consortium name="Ensembl"/>
        </authorList>
    </citation>
    <scope>IDENTIFICATION</scope>
</reference>
<dbReference type="PANTHER" id="PTHR15537:SF2">
    <property type="entry name" value="F-BOX ONLY PROTEIN 7"/>
    <property type="match status" value="1"/>
</dbReference>
<dbReference type="GO" id="GO:1903599">
    <property type="term" value="P:positive regulation of autophagy of mitochondrion"/>
    <property type="evidence" value="ECO:0007669"/>
    <property type="project" value="TreeGrafter"/>
</dbReference>
<name>A0A3P8USL6_CYNSE</name>
<dbReference type="SUPFAM" id="SSF81383">
    <property type="entry name" value="F-box domain"/>
    <property type="match status" value="1"/>
</dbReference>
<feature type="compositionally biased region" description="Low complexity" evidence="1">
    <location>
        <begin position="90"/>
        <end position="127"/>
    </location>
</feature>
<dbReference type="GeneTree" id="ENSGT00390000006670"/>
<dbReference type="Gene3D" id="1.20.1280.50">
    <property type="match status" value="1"/>
</dbReference>
<evidence type="ECO:0000313" key="4">
    <source>
        <dbReference type="Proteomes" id="UP000265120"/>
    </source>
</evidence>
<dbReference type="Ensembl" id="ENSCSET00000006267.1">
    <property type="protein sequence ID" value="ENSCSEP00000006198.1"/>
    <property type="gene ID" value="ENSCSEG00000003998.1"/>
</dbReference>
<dbReference type="Proteomes" id="UP000265120">
    <property type="component" value="Chromosome 8"/>
</dbReference>
<reference evidence="3 4" key="1">
    <citation type="journal article" date="2014" name="Nat. Genet.">
        <title>Whole-genome sequence of a flatfish provides insights into ZW sex chromosome evolution and adaptation to a benthic lifestyle.</title>
        <authorList>
            <person name="Chen S."/>
            <person name="Zhang G."/>
            <person name="Shao C."/>
            <person name="Huang Q."/>
            <person name="Liu G."/>
            <person name="Zhang P."/>
            <person name="Song W."/>
            <person name="An N."/>
            <person name="Chalopin D."/>
            <person name="Volff J.N."/>
            <person name="Hong Y."/>
            <person name="Li Q."/>
            <person name="Sha Z."/>
            <person name="Zhou H."/>
            <person name="Xie M."/>
            <person name="Yu Q."/>
            <person name="Liu Y."/>
            <person name="Xiang H."/>
            <person name="Wang N."/>
            <person name="Wu K."/>
            <person name="Yang C."/>
            <person name="Zhou Q."/>
            <person name="Liao X."/>
            <person name="Yang L."/>
            <person name="Hu Q."/>
            <person name="Zhang J."/>
            <person name="Meng L."/>
            <person name="Jin L."/>
            <person name="Tian Y."/>
            <person name="Lian J."/>
            <person name="Yang J."/>
            <person name="Miao G."/>
            <person name="Liu S."/>
            <person name="Liang Z."/>
            <person name="Yan F."/>
            <person name="Li Y."/>
            <person name="Sun B."/>
            <person name="Zhang H."/>
            <person name="Zhang J."/>
            <person name="Zhu Y."/>
            <person name="Du M."/>
            <person name="Zhao Y."/>
            <person name="Schartl M."/>
            <person name="Tang Q."/>
            <person name="Wang J."/>
        </authorList>
    </citation>
    <scope>NUCLEOTIDE SEQUENCE</scope>
</reference>
<evidence type="ECO:0000313" key="3">
    <source>
        <dbReference type="Ensembl" id="ENSCSEP00000006198.1"/>
    </source>
</evidence>
<dbReference type="OMA" id="QRPNLPH"/>
<keyword evidence="4" id="KW-1185">Reference proteome</keyword>
<dbReference type="InterPro" id="IPR047118">
    <property type="entry name" value="Fbxo7"/>
</dbReference>
<dbReference type="InterPro" id="IPR036047">
    <property type="entry name" value="F-box-like_dom_sf"/>
</dbReference>
<dbReference type="InterPro" id="IPR021625">
    <property type="entry name" value="PI31_Prot_N"/>
</dbReference>